<keyword evidence="7 8" id="KW-0472">Membrane</keyword>
<dbReference type="EMBL" id="CCRK01000004">
    <property type="protein sequence ID" value="CDZ48153.1"/>
    <property type="molecule type" value="Genomic_DNA"/>
</dbReference>
<feature type="transmembrane region" description="Helical" evidence="8">
    <location>
        <begin position="210"/>
        <end position="232"/>
    </location>
</feature>
<dbReference type="RefSeq" id="WP_046634249.1">
    <property type="nucleotide sequence ID" value="NZ_CCRK01000004.1"/>
</dbReference>
<sequence length="285" mass="30812">MIVPPRKRFGPLLLIAPAAILLGVFLVLPYLNIVVMSFRMPGQGTPYGPGFTLGNYGKFFSDFFYVQQVINTLWIGFLTTFICLVLGYPVAWQLARGASTFRALGYALVLSPLLVGIVIRSYGWTILLGNNGIINRTVTGWGLIDGPLPLMYNALGIIIALVHVFLPFMILPIMSAIQGIDPSLEAAARSLGASKVTSFRRITLPLSLPGIQAGCILVFVLSLSAYVTPSLIGGLRVKTMAVTVVDALIDTFQWPFGSALALMLSVTGAIFVVIFGRLTVMKWKA</sequence>
<evidence type="ECO:0000313" key="11">
    <source>
        <dbReference type="Proteomes" id="UP000039660"/>
    </source>
</evidence>
<dbReference type="SUPFAM" id="SSF161098">
    <property type="entry name" value="MetI-like"/>
    <property type="match status" value="1"/>
</dbReference>
<dbReference type="AlphaFoldDB" id="A0A0T7GLL4"/>
<evidence type="ECO:0000313" key="10">
    <source>
        <dbReference type="EMBL" id="CDZ48153.1"/>
    </source>
</evidence>
<proteinExistence type="inferred from homology"/>
<dbReference type="InterPro" id="IPR035906">
    <property type="entry name" value="MetI-like_sf"/>
</dbReference>
<dbReference type="PANTHER" id="PTHR42929:SF5">
    <property type="entry name" value="ABC TRANSPORTER PERMEASE PROTEIN"/>
    <property type="match status" value="1"/>
</dbReference>
<dbReference type="Proteomes" id="UP000039660">
    <property type="component" value="Unassembled WGS sequence"/>
</dbReference>
<feature type="transmembrane region" description="Helical" evidence="8">
    <location>
        <begin position="103"/>
        <end position="122"/>
    </location>
</feature>
<dbReference type="GO" id="GO:0055085">
    <property type="term" value="P:transmembrane transport"/>
    <property type="evidence" value="ECO:0007669"/>
    <property type="project" value="InterPro"/>
</dbReference>
<reference evidence="10 11" key="1">
    <citation type="submission" date="2014-08" db="EMBL/GenBank/DDBJ databases">
        <authorList>
            <person name="Chen Y.-H."/>
        </authorList>
    </citation>
    <scope>NUCLEOTIDE SEQUENCE [LARGE SCALE GENOMIC DNA]</scope>
</reference>
<keyword evidence="4" id="KW-1003">Cell membrane</keyword>
<evidence type="ECO:0000256" key="8">
    <source>
        <dbReference type="RuleBase" id="RU363032"/>
    </source>
</evidence>
<accession>A0A0T7GLL4</accession>
<dbReference type="Pfam" id="PF00528">
    <property type="entry name" value="BPD_transp_1"/>
    <property type="match status" value="1"/>
</dbReference>
<dbReference type="PANTHER" id="PTHR42929">
    <property type="entry name" value="INNER MEMBRANE ABC TRANSPORTER PERMEASE PROTEIN YDCU-RELATED-RELATED"/>
    <property type="match status" value="1"/>
</dbReference>
<dbReference type="CDD" id="cd06261">
    <property type="entry name" value="TM_PBP2"/>
    <property type="match status" value="1"/>
</dbReference>
<evidence type="ECO:0000256" key="3">
    <source>
        <dbReference type="ARBA" id="ARBA00022448"/>
    </source>
</evidence>
<feature type="transmembrane region" description="Helical" evidence="8">
    <location>
        <begin position="252"/>
        <end position="275"/>
    </location>
</feature>
<evidence type="ECO:0000256" key="5">
    <source>
        <dbReference type="ARBA" id="ARBA00022692"/>
    </source>
</evidence>
<evidence type="ECO:0000256" key="2">
    <source>
        <dbReference type="ARBA" id="ARBA00007069"/>
    </source>
</evidence>
<dbReference type="PROSITE" id="PS50928">
    <property type="entry name" value="ABC_TM1"/>
    <property type="match status" value="1"/>
</dbReference>
<comment type="subcellular location">
    <subcellularLocation>
        <location evidence="1 8">Cell membrane</location>
        <topology evidence="1 8">Multi-pass membrane protein</topology>
    </subcellularLocation>
</comment>
<evidence type="ECO:0000256" key="7">
    <source>
        <dbReference type="ARBA" id="ARBA00023136"/>
    </source>
</evidence>
<protein>
    <submittedName>
        <fullName evidence="10">Spermidine putrescine ABC transporter permease component PotB</fullName>
    </submittedName>
</protein>
<evidence type="ECO:0000256" key="1">
    <source>
        <dbReference type="ARBA" id="ARBA00004651"/>
    </source>
</evidence>
<organism evidence="10 11">
    <name type="scientific">Neorhizobium galegae bv. officinalis</name>
    <dbReference type="NCBI Taxonomy" id="323656"/>
    <lineage>
        <taxon>Bacteria</taxon>
        <taxon>Pseudomonadati</taxon>
        <taxon>Pseudomonadota</taxon>
        <taxon>Alphaproteobacteria</taxon>
        <taxon>Hyphomicrobiales</taxon>
        <taxon>Rhizobiaceae</taxon>
        <taxon>Rhizobium/Agrobacterium group</taxon>
        <taxon>Neorhizobium</taxon>
    </lineage>
</organism>
<evidence type="ECO:0000256" key="4">
    <source>
        <dbReference type="ARBA" id="ARBA00022475"/>
    </source>
</evidence>
<feature type="transmembrane region" description="Helical" evidence="8">
    <location>
        <begin position="69"/>
        <end position="91"/>
    </location>
</feature>
<evidence type="ECO:0000256" key="6">
    <source>
        <dbReference type="ARBA" id="ARBA00022989"/>
    </source>
</evidence>
<feature type="transmembrane region" description="Helical" evidence="8">
    <location>
        <begin position="12"/>
        <end position="31"/>
    </location>
</feature>
<dbReference type="InterPro" id="IPR000515">
    <property type="entry name" value="MetI-like"/>
</dbReference>
<feature type="domain" description="ABC transmembrane type-1" evidence="9">
    <location>
        <begin position="69"/>
        <end position="275"/>
    </location>
</feature>
<keyword evidence="6 8" id="KW-1133">Transmembrane helix</keyword>
<dbReference type="GO" id="GO:0005886">
    <property type="term" value="C:plasma membrane"/>
    <property type="evidence" value="ECO:0007669"/>
    <property type="project" value="UniProtKB-SubCell"/>
</dbReference>
<comment type="similarity">
    <text evidence="2">Belongs to the binding-protein-dependent transport system permease family. CysTW subfamily.</text>
</comment>
<keyword evidence="5 8" id="KW-0812">Transmembrane</keyword>
<keyword evidence="3 8" id="KW-0813">Transport</keyword>
<dbReference type="Gene3D" id="1.10.3720.10">
    <property type="entry name" value="MetI-like"/>
    <property type="match status" value="1"/>
</dbReference>
<gene>
    <name evidence="10" type="primary">potB</name>
    <name evidence="10" type="ORF">NGAL_HAMBI1189_22760</name>
</gene>
<evidence type="ECO:0000259" key="9">
    <source>
        <dbReference type="PROSITE" id="PS50928"/>
    </source>
</evidence>
<feature type="transmembrane region" description="Helical" evidence="8">
    <location>
        <begin position="150"/>
        <end position="171"/>
    </location>
</feature>
<name>A0A0T7GLL4_NEOGA</name>